<dbReference type="EMBL" id="BAABFL010000457">
    <property type="protein sequence ID" value="GAA4651591.1"/>
    <property type="molecule type" value="Genomic_DNA"/>
</dbReference>
<dbReference type="Gene3D" id="3.40.50.720">
    <property type="entry name" value="NAD(P)-binding Rossmann-like Domain"/>
    <property type="match status" value="1"/>
</dbReference>
<dbReference type="NCBIfam" id="NF004284">
    <property type="entry name" value="PRK05693.1"/>
    <property type="match status" value="1"/>
</dbReference>
<comment type="similarity">
    <text evidence="1 3">Belongs to the short-chain dehydrogenases/reductases (SDR) family.</text>
</comment>
<dbReference type="PANTHER" id="PTHR44169">
    <property type="entry name" value="NADPH-DEPENDENT 1-ACYLDIHYDROXYACETONE PHOSPHATE REDUCTASE"/>
    <property type="match status" value="1"/>
</dbReference>
<dbReference type="PRINTS" id="PR00080">
    <property type="entry name" value="SDRFAMILY"/>
</dbReference>
<dbReference type="InterPro" id="IPR020904">
    <property type="entry name" value="Sc_DH/Rdtase_CS"/>
</dbReference>
<reference evidence="5" key="1">
    <citation type="journal article" date="2019" name="Int. J. Syst. Evol. Microbiol.">
        <title>The Global Catalogue of Microorganisms (GCM) 10K type strain sequencing project: providing services to taxonomists for standard genome sequencing and annotation.</title>
        <authorList>
            <consortium name="The Broad Institute Genomics Platform"/>
            <consortium name="The Broad Institute Genome Sequencing Center for Infectious Disease"/>
            <person name="Wu L."/>
            <person name="Ma J."/>
        </authorList>
    </citation>
    <scope>NUCLEOTIDE SEQUENCE [LARGE SCALE GENOMIC DNA]</scope>
    <source>
        <strain evidence="5">JCM 17805</strain>
    </source>
</reference>
<protein>
    <submittedName>
        <fullName evidence="4">SDR family oxidoreductase</fullName>
    </submittedName>
</protein>
<dbReference type="Pfam" id="PF00106">
    <property type="entry name" value="adh_short"/>
    <property type="match status" value="1"/>
</dbReference>
<proteinExistence type="inferred from homology"/>
<evidence type="ECO:0000256" key="3">
    <source>
        <dbReference type="RuleBase" id="RU000363"/>
    </source>
</evidence>
<sequence length="275" mass="30052">MKTVLITGCSTGIGRALSVSLHRHGFNVWATARNPESIADLEPSGIKTAALDVTDSKQVDALIDNILATDGRIDMLINNAGYGAIGAIAETPASEIERQFTTNTFAPIYLIQKVIPTMRQQRSGMLINIGSVSGILTSPFSGVYCASKAALHTLSEALRIELEPFGIDVITVQPGAIQSSFGKTATRVLEKILPEHSLYQPIEETLRRRAGASQERPTTAEAFSEKLASILLREKKPAIIRIGRGSFVMPFIKRWLPQPLLQRLLSRMFNLNQVN</sequence>
<evidence type="ECO:0000256" key="2">
    <source>
        <dbReference type="ARBA" id="ARBA00023002"/>
    </source>
</evidence>
<gene>
    <name evidence="4" type="ORF">GCM10023116_38750</name>
</gene>
<accession>A0ABP8V8C2</accession>
<dbReference type="Proteomes" id="UP001500604">
    <property type="component" value="Unassembled WGS sequence"/>
</dbReference>
<dbReference type="SUPFAM" id="SSF51735">
    <property type="entry name" value="NAD(P)-binding Rossmann-fold domains"/>
    <property type="match status" value="1"/>
</dbReference>
<dbReference type="PANTHER" id="PTHR44169:SF6">
    <property type="entry name" value="NADPH-DEPENDENT 1-ACYLDIHYDROXYACETONE PHOSPHATE REDUCTASE"/>
    <property type="match status" value="1"/>
</dbReference>
<comment type="caution">
    <text evidence="4">The sequence shown here is derived from an EMBL/GenBank/DDBJ whole genome shotgun (WGS) entry which is preliminary data.</text>
</comment>
<evidence type="ECO:0000313" key="4">
    <source>
        <dbReference type="EMBL" id="GAA4651591.1"/>
    </source>
</evidence>
<dbReference type="PROSITE" id="PS00061">
    <property type="entry name" value="ADH_SHORT"/>
    <property type="match status" value="1"/>
</dbReference>
<dbReference type="InterPro" id="IPR002347">
    <property type="entry name" value="SDR_fam"/>
</dbReference>
<organism evidence="4 5">
    <name type="scientific">Kistimonas scapharcae</name>
    <dbReference type="NCBI Taxonomy" id="1036133"/>
    <lineage>
        <taxon>Bacteria</taxon>
        <taxon>Pseudomonadati</taxon>
        <taxon>Pseudomonadota</taxon>
        <taxon>Gammaproteobacteria</taxon>
        <taxon>Oceanospirillales</taxon>
        <taxon>Endozoicomonadaceae</taxon>
        <taxon>Kistimonas</taxon>
    </lineage>
</organism>
<name>A0ABP8V8C2_9GAMM</name>
<dbReference type="RefSeq" id="WP_345197997.1">
    <property type="nucleotide sequence ID" value="NZ_BAABFL010000457.1"/>
</dbReference>
<dbReference type="InterPro" id="IPR036291">
    <property type="entry name" value="NAD(P)-bd_dom_sf"/>
</dbReference>
<dbReference type="PRINTS" id="PR00081">
    <property type="entry name" value="GDHRDH"/>
</dbReference>
<keyword evidence="2" id="KW-0560">Oxidoreductase</keyword>
<keyword evidence="5" id="KW-1185">Reference proteome</keyword>
<evidence type="ECO:0000313" key="5">
    <source>
        <dbReference type="Proteomes" id="UP001500604"/>
    </source>
</evidence>
<evidence type="ECO:0000256" key="1">
    <source>
        <dbReference type="ARBA" id="ARBA00006484"/>
    </source>
</evidence>
<dbReference type="CDD" id="cd05374">
    <property type="entry name" value="17beta-HSD-like_SDR_c"/>
    <property type="match status" value="1"/>
</dbReference>